<dbReference type="EMBL" id="UGUA01000002">
    <property type="protein sequence ID" value="SUC35497.1"/>
    <property type="molecule type" value="Genomic_DNA"/>
</dbReference>
<evidence type="ECO:0000313" key="5">
    <source>
        <dbReference type="Proteomes" id="UP000255129"/>
    </source>
</evidence>
<accession>A0A379G3I4</accession>
<evidence type="ECO:0000259" key="3">
    <source>
        <dbReference type="Pfam" id="PF22829"/>
    </source>
</evidence>
<feature type="signal peptide" evidence="1">
    <location>
        <begin position="1"/>
        <end position="22"/>
    </location>
</feature>
<organism evidence="4 5">
    <name type="scientific">Providencia rustigianii</name>
    <dbReference type="NCBI Taxonomy" id="158850"/>
    <lineage>
        <taxon>Bacteria</taxon>
        <taxon>Pseudomonadati</taxon>
        <taxon>Pseudomonadota</taxon>
        <taxon>Gammaproteobacteria</taxon>
        <taxon>Enterobacterales</taxon>
        <taxon>Morganellaceae</taxon>
        <taxon>Providencia</taxon>
    </lineage>
</organism>
<evidence type="ECO:0000313" key="4">
    <source>
        <dbReference type="EMBL" id="SUC35497.1"/>
    </source>
</evidence>
<dbReference type="RefSeq" id="WP_115164289.1">
    <property type="nucleotide sequence ID" value="NZ_JAOXDD010000219.1"/>
</dbReference>
<feature type="chain" id="PRO_5016953815" evidence="1">
    <location>
        <begin position="23"/>
        <end position="250"/>
    </location>
</feature>
<evidence type="ECO:0000259" key="2">
    <source>
        <dbReference type="Pfam" id="PF22828"/>
    </source>
</evidence>
<dbReference type="NCBIfam" id="NF041636">
    <property type="entry name" value="slam_lipo"/>
    <property type="match status" value="1"/>
</dbReference>
<dbReference type="AlphaFoldDB" id="A0A379G3I4"/>
<dbReference type="Gene3D" id="2.40.160.90">
    <property type="match status" value="1"/>
</dbReference>
<proteinExistence type="predicted"/>
<gene>
    <name evidence="4" type="ORF">NCTC12026_01894</name>
</gene>
<feature type="domain" description="HphA C-terminal" evidence="3">
    <location>
        <begin position="141"/>
        <end position="247"/>
    </location>
</feature>
<evidence type="ECO:0000256" key="1">
    <source>
        <dbReference type="SAM" id="SignalP"/>
    </source>
</evidence>
<dbReference type="InterPro" id="IPR054536">
    <property type="entry name" value="HphA_C"/>
</dbReference>
<dbReference type="InterPro" id="IPR011250">
    <property type="entry name" value="OMP/PagP_B-barrel"/>
</dbReference>
<sequence>MFKFNVLVSAILFAGISSFSGAATESAQSQTYETERSDITVGETQSMGGPHGGSMGAPGIGYRHKADGKRISFSGLTRMIMFPKEGNVYLVNGTPHRDVDMGKFQFSKVADAEVYYGDWSQTGTADDAKHTAFFSGLDATTAVPTEGKATYTIAGINQYDGEKKLTGVFEADFGDKDYTGSLQGEDLKIALEGKIQDAGSFSGQAIANDTVSGMSYGRFFGENAEHVGGVAVFNSDHQYDTAFAGSQTEE</sequence>
<name>A0A379G3I4_9GAMM</name>
<dbReference type="InterPro" id="IPR054535">
    <property type="entry name" value="HphA_N"/>
</dbReference>
<dbReference type="Pfam" id="PF22828">
    <property type="entry name" value="HphA_N"/>
    <property type="match status" value="1"/>
</dbReference>
<dbReference type="OrthoDB" id="8607327at2"/>
<dbReference type="SUPFAM" id="SSF56925">
    <property type="entry name" value="OMPA-like"/>
    <property type="match status" value="1"/>
</dbReference>
<feature type="domain" description="HphA N-terminal heme-binding" evidence="2">
    <location>
        <begin position="28"/>
        <end position="131"/>
    </location>
</feature>
<keyword evidence="1" id="KW-0732">Signal</keyword>
<protein>
    <submittedName>
        <fullName evidence="4">Uncharacterized protein</fullName>
    </submittedName>
</protein>
<dbReference type="Proteomes" id="UP000255129">
    <property type="component" value="Unassembled WGS sequence"/>
</dbReference>
<dbReference type="InterPro" id="IPR054843">
    <property type="entry name" value="Slam_hemophilin_C"/>
</dbReference>
<dbReference type="Pfam" id="PF22829">
    <property type="entry name" value="HphA_C"/>
    <property type="match status" value="1"/>
</dbReference>
<reference evidence="4 5" key="1">
    <citation type="submission" date="2018-06" db="EMBL/GenBank/DDBJ databases">
        <authorList>
            <consortium name="Pathogen Informatics"/>
            <person name="Doyle S."/>
        </authorList>
    </citation>
    <scope>NUCLEOTIDE SEQUENCE [LARGE SCALE GENOMIC DNA]</scope>
    <source>
        <strain evidence="4 5">NCTC12026</strain>
    </source>
</reference>